<keyword evidence="1" id="KW-0812">Transmembrane</keyword>
<dbReference type="SUPFAM" id="SSF88713">
    <property type="entry name" value="Glycoside hydrolase/deacetylase"/>
    <property type="match status" value="1"/>
</dbReference>
<feature type="domain" description="NodB homology" evidence="2">
    <location>
        <begin position="94"/>
        <end position="289"/>
    </location>
</feature>
<evidence type="ECO:0000313" key="4">
    <source>
        <dbReference type="Proteomes" id="UP000000272"/>
    </source>
</evidence>
<dbReference type="Proteomes" id="UP000000272">
    <property type="component" value="Chromosome"/>
</dbReference>
<evidence type="ECO:0000259" key="2">
    <source>
        <dbReference type="PROSITE" id="PS51677"/>
    </source>
</evidence>
<sequence length="306" mass="34642">MGSKSERGLVVILVLVTMVFGMVFGLMLALLTEGYLPWVMGAVYGSGTGETKQVISESTDVTGEEYYTGELNTLLARRYFGVESSNLRGSKKRKIAYLTFDDGPSANTDAILEVLDRYGVKATFFVNGWMKKDYAKMYRKIYAAGHGLGNHTYSHRYELIYSSVENFMADLKKEEELIYEAVGIRPRIIRFPGGSDNRVSIRFGGPEIMKKIIDRITKEGYTYVDWNAITGDALKPPPSKEEMMNYVKQTTKGKDTVVLLMHDMDSKKSTLEILPWIIEYLRKEGYEFGVIDENMANIDAINRTKL</sequence>
<dbReference type="InterPro" id="IPR011330">
    <property type="entry name" value="Glyco_hydro/deAcase_b/a-brl"/>
</dbReference>
<dbReference type="AlphaFoldDB" id="D9S1S0"/>
<gene>
    <name evidence="3" type="ordered locus">Toce_0574</name>
</gene>
<reference evidence="3 4" key="1">
    <citation type="journal article" date="2010" name="Stand. Genomic Sci.">
        <title>Complete genome sequence of Thermosediminibacter oceani type strain (JW/IW-1228P).</title>
        <authorList>
            <person name="Pitluck S."/>
            <person name="Yasawong M."/>
            <person name="Munk C."/>
            <person name="Nolan M."/>
            <person name="Lapidus A."/>
            <person name="Lucas S."/>
            <person name="Glavina Del Rio T."/>
            <person name="Tice H."/>
            <person name="Cheng J.F."/>
            <person name="Bruce D."/>
            <person name="Detter C."/>
            <person name="Tapia R."/>
            <person name="Han C."/>
            <person name="Goodwin L."/>
            <person name="Liolios K."/>
            <person name="Ivanova N."/>
            <person name="Mavromatis K."/>
            <person name="Mikhailova N."/>
            <person name="Pati A."/>
            <person name="Chen A."/>
            <person name="Palaniappan K."/>
            <person name="Land M."/>
            <person name="Hauser L."/>
            <person name="Chang Y.J."/>
            <person name="Jeffries C.D."/>
            <person name="Rohde M."/>
            <person name="Spring S."/>
            <person name="Sikorski J."/>
            <person name="Goker M."/>
            <person name="Woyke T."/>
            <person name="Bristow J."/>
            <person name="Eisen J.A."/>
            <person name="Markowitz V."/>
            <person name="Hugenholtz P."/>
            <person name="Kyrpides N.C."/>
            <person name="Klenk H.P."/>
        </authorList>
    </citation>
    <scope>NUCLEOTIDE SEQUENCE [LARGE SCALE GENOMIC DNA]</scope>
    <source>
        <strain evidence="4">ATCC BAA-1034 / DSM 16646 / JW/IW-1228P</strain>
    </source>
</reference>
<feature type="transmembrane region" description="Helical" evidence="1">
    <location>
        <begin position="9"/>
        <end position="31"/>
    </location>
</feature>
<dbReference type="PANTHER" id="PTHR10587">
    <property type="entry name" value="GLYCOSYL TRANSFERASE-RELATED"/>
    <property type="match status" value="1"/>
</dbReference>
<protein>
    <submittedName>
        <fullName evidence="3">Polysaccharide deacetylase</fullName>
    </submittedName>
</protein>
<keyword evidence="1" id="KW-1133">Transmembrane helix</keyword>
<dbReference type="InterPro" id="IPR002509">
    <property type="entry name" value="NODB_dom"/>
</dbReference>
<dbReference type="STRING" id="555079.Toce_0574"/>
<dbReference type="CDD" id="cd10944">
    <property type="entry name" value="CE4_SmPgdA_like"/>
    <property type="match status" value="1"/>
</dbReference>
<dbReference type="RefSeq" id="WP_013275396.1">
    <property type="nucleotide sequence ID" value="NC_014377.1"/>
</dbReference>
<dbReference type="EMBL" id="CP002131">
    <property type="protein sequence ID" value="ADL07347.1"/>
    <property type="molecule type" value="Genomic_DNA"/>
</dbReference>
<proteinExistence type="predicted"/>
<evidence type="ECO:0000256" key="1">
    <source>
        <dbReference type="SAM" id="Phobius"/>
    </source>
</evidence>
<dbReference type="PANTHER" id="PTHR10587:SF125">
    <property type="entry name" value="POLYSACCHARIDE DEACETYLASE YHEN-RELATED"/>
    <property type="match status" value="1"/>
</dbReference>
<dbReference type="Gene3D" id="3.20.20.370">
    <property type="entry name" value="Glycoside hydrolase/deacetylase"/>
    <property type="match status" value="1"/>
</dbReference>
<dbReference type="GO" id="GO:0016810">
    <property type="term" value="F:hydrolase activity, acting on carbon-nitrogen (but not peptide) bonds"/>
    <property type="evidence" value="ECO:0007669"/>
    <property type="project" value="InterPro"/>
</dbReference>
<dbReference type="OrthoDB" id="258610at2"/>
<accession>D9S1S0</accession>
<dbReference type="KEGG" id="toc:Toce_0574"/>
<evidence type="ECO:0000313" key="3">
    <source>
        <dbReference type="EMBL" id="ADL07347.1"/>
    </source>
</evidence>
<dbReference type="PROSITE" id="PS51677">
    <property type="entry name" value="NODB"/>
    <property type="match status" value="1"/>
</dbReference>
<keyword evidence="4" id="KW-1185">Reference proteome</keyword>
<name>D9S1S0_THEOJ</name>
<dbReference type="eggNOG" id="COG0726">
    <property type="taxonomic scope" value="Bacteria"/>
</dbReference>
<organism evidence="3 4">
    <name type="scientific">Thermosediminibacter oceani (strain ATCC BAA-1034 / DSM 16646 / JW/IW-1228P)</name>
    <dbReference type="NCBI Taxonomy" id="555079"/>
    <lineage>
        <taxon>Bacteria</taxon>
        <taxon>Bacillati</taxon>
        <taxon>Bacillota</taxon>
        <taxon>Clostridia</taxon>
        <taxon>Thermosediminibacterales</taxon>
        <taxon>Thermosediminibacteraceae</taxon>
        <taxon>Thermosediminibacter</taxon>
    </lineage>
</organism>
<dbReference type="Pfam" id="PF01522">
    <property type="entry name" value="Polysacc_deac_1"/>
    <property type="match status" value="1"/>
</dbReference>
<keyword evidence="1" id="KW-0472">Membrane</keyword>
<dbReference type="GO" id="GO:0005975">
    <property type="term" value="P:carbohydrate metabolic process"/>
    <property type="evidence" value="ECO:0007669"/>
    <property type="project" value="InterPro"/>
</dbReference>
<dbReference type="InterPro" id="IPR050248">
    <property type="entry name" value="Polysacc_deacetylase_ArnD"/>
</dbReference>
<dbReference type="HOGENOM" id="CLU_021264_6_2_9"/>